<dbReference type="Pfam" id="PF11391">
    <property type="entry name" value="DUF2798"/>
    <property type="match status" value="1"/>
</dbReference>
<gene>
    <name evidence="2" type="ORF">ACFOLG_00260</name>
</gene>
<feature type="transmembrane region" description="Helical" evidence="1">
    <location>
        <begin position="41"/>
        <end position="61"/>
    </location>
</feature>
<dbReference type="RefSeq" id="WP_386087227.1">
    <property type="nucleotide sequence ID" value="NZ_JBHRXN010000001.1"/>
</dbReference>
<feature type="transmembrane region" description="Helical" evidence="1">
    <location>
        <begin position="7"/>
        <end position="29"/>
    </location>
</feature>
<evidence type="ECO:0000313" key="2">
    <source>
        <dbReference type="EMBL" id="MFC3530610.1"/>
    </source>
</evidence>
<keyword evidence="1" id="KW-0472">Membrane</keyword>
<dbReference type="EMBL" id="JBHRXN010000001">
    <property type="protein sequence ID" value="MFC3530610.1"/>
    <property type="molecule type" value="Genomic_DNA"/>
</dbReference>
<proteinExistence type="predicted"/>
<keyword evidence="3" id="KW-1185">Reference proteome</keyword>
<reference evidence="3" key="1">
    <citation type="journal article" date="2019" name="Int. J. Syst. Evol. Microbiol.">
        <title>The Global Catalogue of Microorganisms (GCM) 10K type strain sequencing project: providing services to taxonomists for standard genome sequencing and annotation.</title>
        <authorList>
            <consortium name="The Broad Institute Genomics Platform"/>
            <consortium name="The Broad Institute Genome Sequencing Center for Infectious Disease"/>
            <person name="Wu L."/>
            <person name="Ma J."/>
        </authorList>
    </citation>
    <scope>NUCLEOTIDE SEQUENCE [LARGE SCALE GENOMIC DNA]</scope>
    <source>
        <strain evidence="3">KCTC 42742</strain>
    </source>
</reference>
<dbReference type="InterPro" id="IPR021529">
    <property type="entry name" value="DUF2798"/>
</dbReference>
<keyword evidence="1" id="KW-0812">Transmembrane</keyword>
<name>A0ABV7R983_9NEIS</name>
<evidence type="ECO:0000256" key="1">
    <source>
        <dbReference type="SAM" id="Phobius"/>
    </source>
</evidence>
<evidence type="ECO:0000313" key="3">
    <source>
        <dbReference type="Proteomes" id="UP001595741"/>
    </source>
</evidence>
<protein>
    <submittedName>
        <fullName evidence="2">DUF2798 domain-containing protein</fullName>
    </submittedName>
</protein>
<organism evidence="2 3">
    <name type="scientific">Vogesella facilis</name>
    <dbReference type="NCBI Taxonomy" id="1655232"/>
    <lineage>
        <taxon>Bacteria</taxon>
        <taxon>Pseudomonadati</taxon>
        <taxon>Pseudomonadota</taxon>
        <taxon>Betaproteobacteria</taxon>
        <taxon>Neisseriales</taxon>
        <taxon>Chromobacteriaceae</taxon>
        <taxon>Vogesella</taxon>
    </lineage>
</organism>
<sequence length="80" mass="8746">MPATLRLRLLFALLMSGLMSLLMTAWVTWLNLGAGAGYLAHWGRAFLAAWPAAFSVVLLLAPTVQRLSLRLLGQPRAANR</sequence>
<accession>A0ABV7R983</accession>
<keyword evidence="1" id="KW-1133">Transmembrane helix</keyword>
<dbReference type="Proteomes" id="UP001595741">
    <property type="component" value="Unassembled WGS sequence"/>
</dbReference>
<comment type="caution">
    <text evidence="2">The sequence shown here is derived from an EMBL/GenBank/DDBJ whole genome shotgun (WGS) entry which is preliminary data.</text>
</comment>